<dbReference type="FunFam" id="3.40.50.2300:FF:000001">
    <property type="entry name" value="DNA-binding response regulator PhoB"/>
    <property type="match status" value="1"/>
</dbReference>
<dbReference type="Gene3D" id="3.40.50.2300">
    <property type="match status" value="1"/>
</dbReference>
<dbReference type="GO" id="GO:0005829">
    <property type="term" value="C:cytosol"/>
    <property type="evidence" value="ECO:0007669"/>
    <property type="project" value="TreeGrafter"/>
</dbReference>
<protein>
    <submittedName>
        <fullName evidence="10">DNA-binding response regulator</fullName>
    </submittedName>
</protein>
<dbReference type="PROSITE" id="PS51755">
    <property type="entry name" value="OMPR_PHOB"/>
    <property type="match status" value="1"/>
</dbReference>
<evidence type="ECO:0000256" key="6">
    <source>
        <dbReference type="PROSITE-ProRule" id="PRU00169"/>
    </source>
</evidence>
<dbReference type="GO" id="GO:0000976">
    <property type="term" value="F:transcription cis-regulatory region binding"/>
    <property type="evidence" value="ECO:0007669"/>
    <property type="project" value="TreeGrafter"/>
</dbReference>
<evidence type="ECO:0000256" key="7">
    <source>
        <dbReference type="PROSITE-ProRule" id="PRU01091"/>
    </source>
</evidence>
<sequence length="222" mass="26020">MKNILLIDDEPRMLDLLQLYLEGDSYHCEKANDGVKAIERLRHEKFDLVLLDVMMPVMDGWEVCKKIREFDNTPIIMLTALNQNNDMIFGLKNGADDYITKPFDEHVLMARIEALVRRTEKVDIIKSNNLTLDQRTHQLRIDRAELEITPIEFNILTLFLNNKNDIFSRNHLIERIWGYNAEVDDRTVDSHIRNLREKLRNNGFAVDSMLITVYGVGYKWLG</sequence>
<dbReference type="GeneID" id="69059610"/>
<keyword evidence="4 7" id="KW-0238">DNA-binding</keyword>
<dbReference type="InterPro" id="IPR011006">
    <property type="entry name" value="CheY-like_superfamily"/>
</dbReference>
<dbReference type="SUPFAM" id="SSF46894">
    <property type="entry name" value="C-terminal effector domain of the bipartite response regulators"/>
    <property type="match status" value="1"/>
</dbReference>
<dbReference type="STRING" id="1423812.FD20_GL001850"/>
<keyword evidence="3" id="KW-0805">Transcription regulation</keyword>
<dbReference type="CDD" id="cd17574">
    <property type="entry name" value="REC_OmpR"/>
    <property type="match status" value="1"/>
</dbReference>
<reference evidence="10 11" key="1">
    <citation type="journal article" date="2015" name="Genome Announc.">
        <title>Expanding the biotechnology potential of lactobacilli through comparative genomics of 213 strains and associated genera.</title>
        <authorList>
            <person name="Sun Z."/>
            <person name="Harris H.M."/>
            <person name="McCann A."/>
            <person name="Guo C."/>
            <person name="Argimon S."/>
            <person name="Zhang W."/>
            <person name="Yang X."/>
            <person name="Jeffery I.B."/>
            <person name="Cooney J.C."/>
            <person name="Kagawa T.F."/>
            <person name="Liu W."/>
            <person name="Song Y."/>
            <person name="Salvetti E."/>
            <person name="Wrobel A."/>
            <person name="Rasinkangas P."/>
            <person name="Parkhill J."/>
            <person name="Rea M.C."/>
            <person name="O'Sullivan O."/>
            <person name="Ritari J."/>
            <person name="Douillard F.P."/>
            <person name="Paul Ross R."/>
            <person name="Yang R."/>
            <person name="Briner A.E."/>
            <person name="Felis G.E."/>
            <person name="de Vos W.M."/>
            <person name="Barrangou R."/>
            <person name="Klaenhammer T.R."/>
            <person name="Caufield P.W."/>
            <person name="Cui Y."/>
            <person name="Zhang H."/>
            <person name="O'Toole P.W."/>
        </authorList>
    </citation>
    <scope>NUCLEOTIDE SEQUENCE [LARGE SCALE GENOMIC DNA]</scope>
    <source>
        <strain evidence="10 11">DSM 19971</strain>
    </source>
</reference>
<dbReference type="Gene3D" id="1.10.10.10">
    <property type="entry name" value="Winged helix-like DNA-binding domain superfamily/Winged helix DNA-binding domain"/>
    <property type="match status" value="1"/>
</dbReference>
<keyword evidence="5" id="KW-0804">Transcription</keyword>
<evidence type="ECO:0000256" key="2">
    <source>
        <dbReference type="ARBA" id="ARBA00023012"/>
    </source>
</evidence>
<feature type="DNA-binding region" description="OmpR/PhoB-type" evidence="7">
    <location>
        <begin position="122"/>
        <end position="222"/>
    </location>
</feature>
<evidence type="ECO:0000256" key="5">
    <source>
        <dbReference type="ARBA" id="ARBA00023163"/>
    </source>
</evidence>
<dbReference type="GO" id="GO:0000156">
    <property type="term" value="F:phosphorelay response regulator activity"/>
    <property type="evidence" value="ECO:0007669"/>
    <property type="project" value="TreeGrafter"/>
</dbReference>
<evidence type="ECO:0000256" key="3">
    <source>
        <dbReference type="ARBA" id="ARBA00023015"/>
    </source>
</evidence>
<evidence type="ECO:0000259" key="9">
    <source>
        <dbReference type="PROSITE" id="PS51755"/>
    </source>
</evidence>
<dbReference type="PROSITE" id="PS50110">
    <property type="entry name" value="RESPONSE_REGULATORY"/>
    <property type="match status" value="1"/>
</dbReference>
<organism evidence="10 11">
    <name type="scientific">Liquorilactobacillus uvarum DSM 19971</name>
    <dbReference type="NCBI Taxonomy" id="1423812"/>
    <lineage>
        <taxon>Bacteria</taxon>
        <taxon>Bacillati</taxon>
        <taxon>Bacillota</taxon>
        <taxon>Bacilli</taxon>
        <taxon>Lactobacillales</taxon>
        <taxon>Lactobacillaceae</taxon>
        <taxon>Liquorilactobacillus</taxon>
    </lineage>
</organism>
<evidence type="ECO:0000256" key="4">
    <source>
        <dbReference type="ARBA" id="ARBA00023125"/>
    </source>
</evidence>
<dbReference type="SMART" id="SM00862">
    <property type="entry name" value="Trans_reg_C"/>
    <property type="match status" value="1"/>
</dbReference>
<dbReference type="EMBL" id="AZEG01000048">
    <property type="protein sequence ID" value="KRL33471.1"/>
    <property type="molecule type" value="Genomic_DNA"/>
</dbReference>
<feature type="modified residue" description="4-aspartylphosphate" evidence="6">
    <location>
        <position position="52"/>
    </location>
</feature>
<dbReference type="InterPro" id="IPR036388">
    <property type="entry name" value="WH-like_DNA-bd_sf"/>
</dbReference>
<dbReference type="InterPro" id="IPR016032">
    <property type="entry name" value="Sig_transdc_resp-reg_C-effctor"/>
</dbReference>
<dbReference type="Gene3D" id="6.10.250.690">
    <property type="match status" value="1"/>
</dbReference>
<evidence type="ECO:0000313" key="10">
    <source>
        <dbReference type="EMBL" id="KRL33471.1"/>
    </source>
</evidence>
<gene>
    <name evidence="10" type="ORF">FD20_GL001850</name>
</gene>
<dbReference type="PATRIC" id="fig|1423812.3.peg.1967"/>
<dbReference type="PANTHER" id="PTHR48111">
    <property type="entry name" value="REGULATOR OF RPOS"/>
    <property type="match status" value="1"/>
</dbReference>
<evidence type="ECO:0000313" key="11">
    <source>
        <dbReference type="Proteomes" id="UP000051155"/>
    </source>
</evidence>
<evidence type="ECO:0000256" key="1">
    <source>
        <dbReference type="ARBA" id="ARBA00022553"/>
    </source>
</evidence>
<dbReference type="InterPro" id="IPR001867">
    <property type="entry name" value="OmpR/PhoB-type_DNA-bd"/>
</dbReference>
<keyword evidence="2" id="KW-0902">Two-component regulatory system</keyword>
<feature type="domain" description="OmpR/PhoB-type" evidence="9">
    <location>
        <begin position="122"/>
        <end position="222"/>
    </location>
</feature>
<name>A0A0R1PMT4_9LACO</name>
<evidence type="ECO:0000259" key="8">
    <source>
        <dbReference type="PROSITE" id="PS50110"/>
    </source>
</evidence>
<accession>A0A0R1PMT4</accession>
<dbReference type="AlphaFoldDB" id="A0A0R1PMT4"/>
<dbReference type="OrthoDB" id="9790442at2"/>
<proteinExistence type="predicted"/>
<dbReference type="SMR" id="A0A0R1PMT4"/>
<dbReference type="Pfam" id="PF00072">
    <property type="entry name" value="Response_reg"/>
    <property type="match status" value="1"/>
</dbReference>
<dbReference type="SMART" id="SM00448">
    <property type="entry name" value="REC"/>
    <property type="match status" value="1"/>
</dbReference>
<dbReference type="InterPro" id="IPR039420">
    <property type="entry name" value="WalR-like"/>
</dbReference>
<feature type="domain" description="Response regulatory" evidence="8">
    <location>
        <begin position="3"/>
        <end position="116"/>
    </location>
</feature>
<dbReference type="RefSeq" id="WP_039098576.1">
    <property type="nucleotide sequence ID" value="NZ_AZEG01000048.1"/>
</dbReference>
<dbReference type="Pfam" id="PF00486">
    <property type="entry name" value="Trans_reg_C"/>
    <property type="match status" value="1"/>
</dbReference>
<dbReference type="Proteomes" id="UP000051155">
    <property type="component" value="Unassembled WGS sequence"/>
</dbReference>
<dbReference type="InterPro" id="IPR001789">
    <property type="entry name" value="Sig_transdc_resp-reg_receiver"/>
</dbReference>
<keyword evidence="1 6" id="KW-0597">Phosphoprotein</keyword>
<dbReference type="SUPFAM" id="SSF52172">
    <property type="entry name" value="CheY-like"/>
    <property type="match status" value="1"/>
</dbReference>
<dbReference type="PANTHER" id="PTHR48111:SF73">
    <property type="entry name" value="ALKALINE PHOSPHATASE SYNTHESIS TRANSCRIPTIONAL REGULATORY PROTEIN PHOP"/>
    <property type="match status" value="1"/>
</dbReference>
<keyword evidence="11" id="KW-1185">Reference proteome</keyword>
<dbReference type="GO" id="GO:0032993">
    <property type="term" value="C:protein-DNA complex"/>
    <property type="evidence" value="ECO:0007669"/>
    <property type="project" value="TreeGrafter"/>
</dbReference>
<dbReference type="GO" id="GO:0006355">
    <property type="term" value="P:regulation of DNA-templated transcription"/>
    <property type="evidence" value="ECO:0007669"/>
    <property type="project" value="InterPro"/>
</dbReference>
<comment type="caution">
    <text evidence="10">The sequence shown here is derived from an EMBL/GenBank/DDBJ whole genome shotgun (WGS) entry which is preliminary data.</text>
</comment>
<dbReference type="CDD" id="cd00383">
    <property type="entry name" value="trans_reg_C"/>
    <property type="match status" value="1"/>
</dbReference>